<dbReference type="STRING" id="983967.A0A1E4T2R2"/>
<keyword evidence="4" id="KW-0540">Nuclease</keyword>
<evidence type="ECO:0000256" key="4">
    <source>
        <dbReference type="ARBA" id="ARBA00022722"/>
    </source>
</evidence>
<accession>A0A1E4T2R2</accession>
<evidence type="ECO:0000259" key="8">
    <source>
        <dbReference type="PROSITE" id="PS50879"/>
    </source>
</evidence>
<dbReference type="GO" id="GO:0004523">
    <property type="term" value="F:RNA-DNA hybrid ribonuclease activity"/>
    <property type="evidence" value="ECO:0007669"/>
    <property type="project" value="UniProtKB-EC"/>
</dbReference>
<dbReference type="AlphaFoldDB" id="A0A1E4T2R2"/>
<dbReference type="GO" id="GO:0043137">
    <property type="term" value="P:DNA replication, removal of RNA primer"/>
    <property type="evidence" value="ECO:0007669"/>
    <property type="project" value="TreeGrafter"/>
</dbReference>
<dbReference type="InterPro" id="IPR012337">
    <property type="entry name" value="RNaseH-like_sf"/>
</dbReference>
<protein>
    <recommendedName>
        <fullName evidence="3">ribonuclease H</fullName>
        <ecNumber evidence="3">3.1.26.4</ecNumber>
    </recommendedName>
</protein>
<keyword evidence="6" id="KW-0255">Endonuclease</keyword>
<reference evidence="10" key="1">
    <citation type="submission" date="2016-04" db="EMBL/GenBank/DDBJ databases">
        <title>Comparative genomics of biotechnologically important yeasts.</title>
        <authorList>
            <consortium name="DOE Joint Genome Institute"/>
            <person name="Riley R."/>
            <person name="Haridas S."/>
            <person name="Wolfe K.H."/>
            <person name="Lopes M.R."/>
            <person name="Hittinger C.T."/>
            <person name="Goker M."/>
            <person name="Salamov A."/>
            <person name="Wisecaver J."/>
            <person name="Long T.M."/>
            <person name="Aerts A.L."/>
            <person name="Barry K."/>
            <person name="Choi C."/>
            <person name="Clum A."/>
            <person name="Coughlan A.Y."/>
            <person name="Deshpande S."/>
            <person name="Douglass A.P."/>
            <person name="Hanson S.J."/>
            <person name="Klenk H.-P."/>
            <person name="Labutti K."/>
            <person name="Lapidus A."/>
            <person name="Lindquist E."/>
            <person name="Lipzen A."/>
            <person name="Meier-Kolthoff J.P."/>
            <person name="Ohm R.A."/>
            <person name="Otillar R.P."/>
            <person name="Pangilinan J."/>
            <person name="Peng Y."/>
            <person name="Rokas A."/>
            <person name="Rosa C.A."/>
            <person name="Scheuner C."/>
            <person name="Sibirny A.A."/>
            <person name="Slot J.C."/>
            <person name="Stielow J.B."/>
            <person name="Sun H."/>
            <person name="Kurtzman C.P."/>
            <person name="Blackwell M."/>
            <person name="Grigoriev I.V."/>
            <person name="Jeffries T.W."/>
        </authorList>
    </citation>
    <scope>NUCLEOTIDE SEQUENCE [LARGE SCALE GENOMIC DNA]</scope>
    <source>
        <strain evidence="10">NRRL YB-2248</strain>
    </source>
</reference>
<evidence type="ECO:0000256" key="6">
    <source>
        <dbReference type="ARBA" id="ARBA00022759"/>
    </source>
</evidence>
<dbReference type="InterPro" id="IPR002156">
    <property type="entry name" value="RNaseH_domain"/>
</dbReference>
<keyword evidence="7" id="KW-0378">Hydrolase</keyword>
<evidence type="ECO:0000256" key="7">
    <source>
        <dbReference type="ARBA" id="ARBA00022801"/>
    </source>
</evidence>
<comment type="catalytic activity">
    <reaction evidence="1">
        <text>Endonucleolytic cleavage to 5'-phosphomonoester.</text>
        <dbReference type="EC" id="3.1.26.4"/>
    </reaction>
</comment>
<dbReference type="OrthoDB" id="407198at2759"/>
<dbReference type="PROSITE" id="PS50879">
    <property type="entry name" value="RNASE_H_1"/>
    <property type="match status" value="1"/>
</dbReference>
<dbReference type="EC" id="3.1.26.4" evidence="3"/>
<gene>
    <name evidence="9" type="ORF">CANARDRAFT_182172</name>
</gene>
<dbReference type="GO" id="GO:0046872">
    <property type="term" value="F:metal ion binding"/>
    <property type="evidence" value="ECO:0007669"/>
    <property type="project" value="UniProtKB-KW"/>
</dbReference>
<evidence type="ECO:0000256" key="5">
    <source>
        <dbReference type="ARBA" id="ARBA00022723"/>
    </source>
</evidence>
<dbReference type="InterPro" id="IPR036397">
    <property type="entry name" value="RNaseH_sf"/>
</dbReference>
<dbReference type="Gene3D" id="3.30.420.10">
    <property type="entry name" value="Ribonuclease H-like superfamily/Ribonuclease H"/>
    <property type="match status" value="1"/>
</dbReference>
<dbReference type="EMBL" id="KV453851">
    <property type="protein sequence ID" value="ODV85978.1"/>
    <property type="molecule type" value="Genomic_DNA"/>
</dbReference>
<keyword evidence="5" id="KW-0479">Metal-binding</keyword>
<dbReference type="Proteomes" id="UP000094801">
    <property type="component" value="Unassembled WGS sequence"/>
</dbReference>
<feature type="non-terminal residue" evidence="9">
    <location>
        <position position="159"/>
    </location>
</feature>
<feature type="non-terminal residue" evidence="9">
    <location>
        <position position="1"/>
    </location>
</feature>
<name>A0A1E4T2R2_9ASCO</name>
<dbReference type="CDD" id="cd09280">
    <property type="entry name" value="RNase_HI_eukaryote_like"/>
    <property type="match status" value="1"/>
</dbReference>
<dbReference type="GO" id="GO:0003676">
    <property type="term" value="F:nucleic acid binding"/>
    <property type="evidence" value="ECO:0007669"/>
    <property type="project" value="InterPro"/>
</dbReference>
<keyword evidence="10" id="KW-1185">Reference proteome</keyword>
<sequence>IYTDGASRGNQTPDKAVAGYGVYFGPGDSRNIAKPLKGARQTNQRAELTAIGAAVKHIVDNKDYNNKYTIKSDSQYALSSLTSWNKAWEKNGWKNSRGAPVENKDLIQNVLKDINHVNQVYEKKGWSGIQLEKVKGHSGDVGNDMADKLANAGCDMNAK</sequence>
<dbReference type="SUPFAM" id="SSF53098">
    <property type="entry name" value="Ribonuclease H-like"/>
    <property type="match status" value="1"/>
</dbReference>
<organism evidence="9 10">
    <name type="scientific">[Candida] arabinofermentans NRRL YB-2248</name>
    <dbReference type="NCBI Taxonomy" id="983967"/>
    <lineage>
        <taxon>Eukaryota</taxon>
        <taxon>Fungi</taxon>
        <taxon>Dikarya</taxon>
        <taxon>Ascomycota</taxon>
        <taxon>Saccharomycotina</taxon>
        <taxon>Pichiomycetes</taxon>
        <taxon>Pichiales</taxon>
        <taxon>Pichiaceae</taxon>
        <taxon>Ogataea</taxon>
        <taxon>Ogataea/Candida clade</taxon>
    </lineage>
</organism>
<evidence type="ECO:0000256" key="3">
    <source>
        <dbReference type="ARBA" id="ARBA00012180"/>
    </source>
</evidence>
<comment type="similarity">
    <text evidence="2">Belongs to the RNase H family.</text>
</comment>
<evidence type="ECO:0000256" key="1">
    <source>
        <dbReference type="ARBA" id="ARBA00000077"/>
    </source>
</evidence>
<feature type="domain" description="RNase H type-1" evidence="8">
    <location>
        <begin position="1"/>
        <end position="155"/>
    </location>
</feature>
<proteinExistence type="inferred from homology"/>
<evidence type="ECO:0000256" key="2">
    <source>
        <dbReference type="ARBA" id="ARBA00005300"/>
    </source>
</evidence>
<dbReference type="Pfam" id="PF00075">
    <property type="entry name" value="RNase_H"/>
    <property type="match status" value="1"/>
</dbReference>
<dbReference type="InterPro" id="IPR050092">
    <property type="entry name" value="RNase_H"/>
</dbReference>
<evidence type="ECO:0000313" key="9">
    <source>
        <dbReference type="EMBL" id="ODV85978.1"/>
    </source>
</evidence>
<dbReference type="PANTHER" id="PTHR10642:SF26">
    <property type="entry name" value="RIBONUCLEASE H1"/>
    <property type="match status" value="1"/>
</dbReference>
<dbReference type="PANTHER" id="PTHR10642">
    <property type="entry name" value="RIBONUCLEASE H1"/>
    <property type="match status" value="1"/>
</dbReference>
<evidence type="ECO:0000313" key="10">
    <source>
        <dbReference type="Proteomes" id="UP000094801"/>
    </source>
</evidence>